<organism evidence="2 3">
    <name type="scientific">Marinomonas mediterranea (strain ATCC 700492 / JCM 21426 / NBRC 103028 / MMB-1)</name>
    <dbReference type="NCBI Taxonomy" id="717774"/>
    <lineage>
        <taxon>Bacteria</taxon>
        <taxon>Pseudomonadati</taxon>
        <taxon>Pseudomonadota</taxon>
        <taxon>Gammaproteobacteria</taxon>
        <taxon>Oceanospirillales</taxon>
        <taxon>Oceanospirillaceae</taxon>
        <taxon>Marinomonas</taxon>
    </lineage>
</organism>
<dbReference type="OrthoDB" id="112777at2"/>
<dbReference type="PATRIC" id="fig|717774.3.peg.1789"/>
<dbReference type="InterPro" id="IPR001509">
    <property type="entry name" value="Epimerase_deHydtase"/>
</dbReference>
<dbReference type="PANTHER" id="PTHR48079:SF6">
    <property type="entry name" value="NAD(P)-BINDING DOMAIN-CONTAINING PROTEIN-RELATED"/>
    <property type="match status" value="1"/>
</dbReference>
<evidence type="ECO:0000259" key="1">
    <source>
        <dbReference type="Pfam" id="PF01370"/>
    </source>
</evidence>
<feature type="domain" description="NAD-dependent epimerase/dehydratase" evidence="1">
    <location>
        <begin position="8"/>
        <end position="233"/>
    </location>
</feature>
<name>F2K0K4_MARM1</name>
<dbReference type="SUPFAM" id="SSF51735">
    <property type="entry name" value="NAD(P)-binding Rossmann-fold domains"/>
    <property type="match status" value="1"/>
</dbReference>
<gene>
    <name evidence="2" type="ordered locus">Marme_1732</name>
</gene>
<reference evidence="2 3" key="1">
    <citation type="journal article" date="2012" name="Stand. Genomic Sci.">
        <title>Complete genome sequence of the melanogenic marine bacterium Marinomonas mediterranea type strain (MMB-1(T)).</title>
        <authorList>
            <person name="Lucas-Elio P."/>
            <person name="Goodwin L."/>
            <person name="Woyke T."/>
            <person name="Pitluck S."/>
            <person name="Nolan M."/>
            <person name="Kyrpides N.C."/>
            <person name="Detter J.C."/>
            <person name="Copeland A."/>
            <person name="Teshima H."/>
            <person name="Bruce D."/>
            <person name="Detter C."/>
            <person name="Tapia R."/>
            <person name="Han S."/>
            <person name="Land M.L."/>
            <person name="Ivanova N."/>
            <person name="Mikhailova N."/>
            <person name="Johnston A.W."/>
            <person name="Sanchez-Amat A."/>
        </authorList>
    </citation>
    <scope>NUCLEOTIDE SEQUENCE [LARGE SCALE GENOMIC DNA]</scope>
    <source>
        <strain evidence="3">ATCC 700492 / JCM 21426 / NBRC 103028 / MMB-1</strain>
    </source>
</reference>
<dbReference type="Proteomes" id="UP000001062">
    <property type="component" value="Chromosome"/>
</dbReference>
<dbReference type="InterPro" id="IPR036291">
    <property type="entry name" value="NAD(P)-bd_dom_sf"/>
</dbReference>
<evidence type="ECO:0000313" key="2">
    <source>
        <dbReference type="EMBL" id="ADZ90988.1"/>
    </source>
</evidence>
<accession>F2K0K4</accession>
<dbReference type="eggNOG" id="COG0451">
    <property type="taxonomic scope" value="Bacteria"/>
</dbReference>
<dbReference type="AlphaFoldDB" id="F2K0K4"/>
<keyword evidence="3" id="KW-1185">Reference proteome</keyword>
<dbReference type="PANTHER" id="PTHR48079">
    <property type="entry name" value="PROTEIN YEEZ"/>
    <property type="match status" value="1"/>
</dbReference>
<dbReference type="KEGG" id="mme:Marme_1732"/>
<dbReference type="Gene3D" id="3.40.50.720">
    <property type="entry name" value="NAD(P)-binding Rossmann-like Domain"/>
    <property type="match status" value="1"/>
</dbReference>
<dbReference type="EMBL" id="CP002583">
    <property type="protein sequence ID" value="ADZ90988.1"/>
    <property type="molecule type" value="Genomic_DNA"/>
</dbReference>
<dbReference type="RefSeq" id="WP_013660893.1">
    <property type="nucleotide sequence ID" value="NC_015276.1"/>
</dbReference>
<protein>
    <submittedName>
        <fullName evidence="2">NAD-dependent epimerase/dehydratase</fullName>
    </submittedName>
</protein>
<proteinExistence type="predicted"/>
<dbReference type="STRING" id="717774.Marme_1732"/>
<dbReference type="GO" id="GO:0004029">
    <property type="term" value="F:aldehyde dehydrogenase (NAD+) activity"/>
    <property type="evidence" value="ECO:0007669"/>
    <property type="project" value="TreeGrafter"/>
</dbReference>
<evidence type="ECO:0000313" key="3">
    <source>
        <dbReference type="Proteomes" id="UP000001062"/>
    </source>
</evidence>
<dbReference type="InterPro" id="IPR051783">
    <property type="entry name" value="NAD(P)-dependent_oxidoreduct"/>
</dbReference>
<dbReference type="Pfam" id="PF01370">
    <property type="entry name" value="Epimerase"/>
    <property type="match status" value="1"/>
</dbReference>
<dbReference type="GO" id="GO:0005737">
    <property type="term" value="C:cytoplasm"/>
    <property type="evidence" value="ECO:0007669"/>
    <property type="project" value="TreeGrafter"/>
</dbReference>
<sequence>MTNIKNQVLILGITGGIGSEVARQLLEQNWNVIALHRSPELVSKEINLKTKHIIWIKGDAMNSEDVLRAAEGCCVIVHAVNPPGYKKWEKFVIPMIKNSINAAKKQRATVVFPGSIYNYGPDVLPNDVLPNISESTPQHPITKKGSLRAEMEQELKRFANDGGSVILIRAGDFYGPYAKNNWFSQGLINPNKAVKSIYNPSSKNVGHQWAYLPDVAQTMISMIKKRHELEPYAVYHMKGIWDPDGTLMVNTIQKIIHEKSGKKPKIAPFPWWLVWLAALFNTTAKELLEMKYLWAQPIKMENNKLRKKLGEEPHTPIEIAVEKTLRSLGALND</sequence>
<dbReference type="HOGENOM" id="CLU_049717_0_0_6"/>